<evidence type="ECO:0000313" key="3">
    <source>
        <dbReference type="EMBL" id="SDU29824.1"/>
    </source>
</evidence>
<dbReference type="Gene3D" id="3.30.420.40">
    <property type="match status" value="2"/>
</dbReference>
<dbReference type="InterPro" id="IPR021030">
    <property type="entry name" value="DUF3731"/>
</dbReference>
<evidence type="ECO:0000256" key="2">
    <source>
        <dbReference type="ARBA" id="ARBA00022840"/>
    </source>
</evidence>
<keyword evidence="2" id="KW-0067">ATP-binding</keyword>
<accession>A0A1H2HDA9</accession>
<dbReference type="PRINTS" id="PR00301">
    <property type="entry name" value="HEATSHOCK70"/>
</dbReference>
<dbReference type="Pfam" id="PF00012">
    <property type="entry name" value="HSP70"/>
    <property type="match status" value="1"/>
</dbReference>
<name>A0A1H2HDA9_9BACT</name>
<gene>
    <name evidence="3" type="ORF">SAMN04487931_106180</name>
</gene>
<proteinExistence type="predicted"/>
<protein>
    <submittedName>
        <fullName evidence="3">Hsp70 protein</fullName>
    </submittedName>
</protein>
<dbReference type="Proteomes" id="UP000199608">
    <property type="component" value="Unassembled WGS sequence"/>
</dbReference>
<dbReference type="AlphaFoldDB" id="A0A1H2HDA9"/>
<evidence type="ECO:0000256" key="1">
    <source>
        <dbReference type="ARBA" id="ARBA00022741"/>
    </source>
</evidence>
<evidence type="ECO:0000313" key="4">
    <source>
        <dbReference type="Proteomes" id="UP000199608"/>
    </source>
</evidence>
<dbReference type="GO" id="GO:0005524">
    <property type="term" value="F:ATP binding"/>
    <property type="evidence" value="ECO:0007669"/>
    <property type="project" value="UniProtKB-KW"/>
</dbReference>
<keyword evidence="4" id="KW-1185">Reference proteome</keyword>
<dbReference type="GO" id="GO:0140662">
    <property type="term" value="F:ATP-dependent protein folding chaperone"/>
    <property type="evidence" value="ECO:0007669"/>
    <property type="project" value="InterPro"/>
</dbReference>
<dbReference type="SUPFAM" id="SSF53067">
    <property type="entry name" value="Actin-like ATPase domain"/>
    <property type="match status" value="2"/>
</dbReference>
<sequence length="934" mass="104359">MNLDAIRYIIGIDLGTTNTAVSYVDLEEGGGRGKSYAKGIRIFKVPQLTGAGEVNRLSVLPSFLYIPGEYDISENSVFQPWNPTQKNFAGAFARDHGSKVPSRLVSSAKSWLCHDKADRRAKILPWGARTDMGKVSPVDATCAYLEHIKKTWNAGRGNNEDLYLENQFVVITVPASFDEVARDLTVEAAKMAGLKKVTLLEEPLAAFYSWLIKHEKDWARHVNPGELILVCDIGGGTTDFTLITLRETQGTSRFERIAVGDHLILGGDNIDLALALSVEKTFDKNRPALSGDRWKELCHQCRRAKENILSGKTDVEHIAMRGEGRSLIKGTVSAKLTREMLEETVLEGFFPDVDIETVKKADTRKGISEFGLPYEQEPAMTKHLGWFLENHKADIEQLLNKNHAPDHIFFNGGSLKPKVITEKIRKAVRYWFKEEDETLPRVLENPDPDLSVALGASYYGLAKIGKGVRVGSGSPRAYYLGISVLENGKQTSAKAVCLVERGLDEGTDIRLEGKKMTVLANRPVSFEVFSSSYRSGDKCGDVVDVDETLTTLPSIQTVIKFGKKGEAAEIPVQVEAQYTEIGTLVLWCRSLASDHRWQLQFQLRSGNGADAVEVVEAEVYEEKLVQAALGVIQTAFSKENKQDGAGIPLVSVPKTISKMTGTSKAKWPLSFVRAIADQMLENIEARKISAQFEHRWLNLTGYAVRPGFGQSFDEERVKKIWKIFKQGPVFNKSAQVKSEWWILWRRVAAGLTAGQQRQFVQELSSLISHKKTSAPKISPQERLEIWMAVANMERLLVKDKVKWGNQLLSEMIAKKAVDQHFWSLSRIGARELLYGSVDRVIPPSKVEPWIEKLMSLKRQNPKPVATALIQLARKTGDRMRDINPDKIDRIQDWMTKQNISDAMTKPLHHVVCLSKKEENTIFGEALPSGIVLHG</sequence>
<dbReference type="InterPro" id="IPR013126">
    <property type="entry name" value="Hsp_70_fam"/>
</dbReference>
<dbReference type="Pfam" id="PF12531">
    <property type="entry name" value="DUF3731"/>
    <property type="match status" value="1"/>
</dbReference>
<dbReference type="InterPro" id="IPR043129">
    <property type="entry name" value="ATPase_NBD"/>
</dbReference>
<organism evidence="3 4">
    <name type="scientific">Desulfobacula phenolica</name>
    <dbReference type="NCBI Taxonomy" id="90732"/>
    <lineage>
        <taxon>Bacteria</taxon>
        <taxon>Pseudomonadati</taxon>
        <taxon>Thermodesulfobacteriota</taxon>
        <taxon>Desulfobacteria</taxon>
        <taxon>Desulfobacterales</taxon>
        <taxon>Desulfobacteraceae</taxon>
        <taxon>Desulfobacula</taxon>
    </lineage>
</organism>
<dbReference type="CDD" id="cd10170">
    <property type="entry name" value="ASKHA_NBD_HSP70"/>
    <property type="match status" value="1"/>
</dbReference>
<reference evidence="4" key="1">
    <citation type="submission" date="2016-10" db="EMBL/GenBank/DDBJ databases">
        <authorList>
            <person name="Varghese N."/>
            <person name="Submissions S."/>
        </authorList>
    </citation>
    <scope>NUCLEOTIDE SEQUENCE [LARGE SCALE GENOMIC DNA]</scope>
    <source>
        <strain evidence="4">DSM 3384</strain>
    </source>
</reference>
<dbReference type="EMBL" id="FNLL01000006">
    <property type="protein sequence ID" value="SDU29824.1"/>
    <property type="molecule type" value="Genomic_DNA"/>
</dbReference>
<dbReference type="PANTHER" id="PTHR19375">
    <property type="entry name" value="HEAT SHOCK PROTEIN 70KDA"/>
    <property type="match status" value="1"/>
</dbReference>
<keyword evidence="1" id="KW-0547">Nucleotide-binding</keyword>